<dbReference type="EMBL" id="BMVN01000037">
    <property type="protein sequence ID" value="GHA56685.1"/>
    <property type="molecule type" value="Genomic_DNA"/>
</dbReference>
<feature type="signal peptide" evidence="1">
    <location>
        <begin position="1"/>
        <end position="30"/>
    </location>
</feature>
<proteinExistence type="predicted"/>
<dbReference type="Proteomes" id="UP000653644">
    <property type="component" value="Unassembled WGS sequence"/>
</dbReference>
<sequence length="137" mass="14083">MTSKTLARRAGILAIGMTVAGLGLAAPASAASSSPSACAATCTATVEIVGFDAWYQGTVDNTYSAPGLTSWIWVGSNKQGGHMDYYLQGEGTMRKLYNPAGGSSSTALSKKVVTFRVCGPNYIGGDACGPWYIPSTS</sequence>
<keyword evidence="1" id="KW-0732">Signal</keyword>
<evidence type="ECO:0008006" key="4">
    <source>
        <dbReference type="Google" id="ProtNLM"/>
    </source>
</evidence>
<evidence type="ECO:0000313" key="3">
    <source>
        <dbReference type="Proteomes" id="UP000653644"/>
    </source>
</evidence>
<organism evidence="2 3">
    <name type="scientific">Streptomyces canarius</name>
    <dbReference type="NCBI Taxonomy" id="285453"/>
    <lineage>
        <taxon>Bacteria</taxon>
        <taxon>Bacillati</taxon>
        <taxon>Actinomycetota</taxon>
        <taxon>Actinomycetes</taxon>
        <taxon>Kitasatosporales</taxon>
        <taxon>Streptomycetaceae</taxon>
        <taxon>Streptomyces</taxon>
    </lineage>
</organism>
<protein>
    <recommendedName>
        <fullName evidence="4">Secreted protein</fullName>
    </recommendedName>
</protein>
<evidence type="ECO:0000256" key="1">
    <source>
        <dbReference type="SAM" id="SignalP"/>
    </source>
</evidence>
<feature type="chain" id="PRO_5046888602" description="Secreted protein" evidence="1">
    <location>
        <begin position="31"/>
        <end position="137"/>
    </location>
</feature>
<keyword evidence="3" id="KW-1185">Reference proteome</keyword>
<comment type="caution">
    <text evidence="2">The sequence shown here is derived from an EMBL/GenBank/DDBJ whole genome shotgun (WGS) entry which is preliminary data.</text>
</comment>
<name>A0ABQ3D678_9ACTN</name>
<dbReference type="RefSeq" id="WP_189892941.1">
    <property type="nucleotide sequence ID" value="NZ_BMVN01000037.1"/>
</dbReference>
<evidence type="ECO:0000313" key="2">
    <source>
        <dbReference type="EMBL" id="GHA56685.1"/>
    </source>
</evidence>
<accession>A0ABQ3D678</accession>
<reference evidence="3" key="1">
    <citation type="journal article" date="2019" name="Int. J. Syst. Evol. Microbiol.">
        <title>The Global Catalogue of Microorganisms (GCM) 10K type strain sequencing project: providing services to taxonomists for standard genome sequencing and annotation.</title>
        <authorList>
            <consortium name="The Broad Institute Genomics Platform"/>
            <consortium name="The Broad Institute Genome Sequencing Center for Infectious Disease"/>
            <person name="Wu L."/>
            <person name="Ma J."/>
        </authorList>
    </citation>
    <scope>NUCLEOTIDE SEQUENCE [LARGE SCALE GENOMIC DNA]</scope>
    <source>
        <strain evidence="3">JCM 4733</strain>
    </source>
</reference>
<gene>
    <name evidence="2" type="ORF">GCM10010345_71490</name>
</gene>